<evidence type="ECO:0000256" key="1">
    <source>
        <dbReference type="ARBA" id="ARBA00022729"/>
    </source>
</evidence>
<feature type="transmembrane region" description="Helical" evidence="5">
    <location>
        <begin position="246"/>
        <end position="263"/>
    </location>
</feature>
<keyword evidence="3" id="KW-0325">Glycoprotein</keyword>
<dbReference type="PANTHER" id="PTHR44337:SF20">
    <property type="entry name" value="CARCINOEMBRYONIC ANTIGEN-RELATED CELL ADHESION MOLECULE 5-RELATED"/>
    <property type="match status" value="1"/>
</dbReference>
<dbReference type="Gene3D" id="2.60.40.10">
    <property type="entry name" value="Immunoglobulins"/>
    <property type="match status" value="1"/>
</dbReference>
<keyword evidence="8" id="KW-1185">Reference proteome</keyword>
<reference evidence="7" key="1">
    <citation type="thesis" date="2020" institute="ProQuest LLC" country="789 East Eisenhower Parkway, Ann Arbor, MI, USA">
        <title>Comparative Genomics and Chromosome Evolution.</title>
        <authorList>
            <person name="Mudd A.B."/>
        </authorList>
    </citation>
    <scope>NUCLEOTIDE SEQUENCE</scope>
    <source>
        <strain evidence="7">Female2</strain>
        <tissue evidence="7">Blood</tissue>
    </source>
</reference>
<accession>A0A8T2ICL2</accession>
<sequence>MGLMRGISGFSTLGWSPWVEQRPVGDRMDGTMFLFLFFIQCVPVTCITQPHPPPADTHYVAVSSNIEICGFTCDKGGSYWLIRSGRSILEYICKGAIQKTPNKCIRMDVSSGCCNISNAQKSDSGVYTLEYRPEHGDVQKHSTTYKVIGPVFISNITSSPSDSGEKVTMSVWYSGEEATVTWTWNGGSLSERHQLGDGNKTLTVPSTDTGIFSVCVTNPVGDKYCSQYTAPPPDVKPSPTRRVKRIGIIGAVFPLIIVCMWIFKPMTSRYVKSLFKPSPMALKSSSSCTTCDTLCSCSS</sequence>
<organism evidence="7 8">
    <name type="scientific">Hymenochirus boettgeri</name>
    <name type="common">Congo dwarf clawed frog</name>
    <dbReference type="NCBI Taxonomy" id="247094"/>
    <lineage>
        <taxon>Eukaryota</taxon>
        <taxon>Metazoa</taxon>
        <taxon>Chordata</taxon>
        <taxon>Craniata</taxon>
        <taxon>Vertebrata</taxon>
        <taxon>Euteleostomi</taxon>
        <taxon>Amphibia</taxon>
        <taxon>Batrachia</taxon>
        <taxon>Anura</taxon>
        <taxon>Pipoidea</taxon>
        <taxon>Pipidae</taxon>
        <taxon>Pipinae</taxon>
        <taxon>Hymenochirus</taxon>
    </lineage>
</organism>
<evidence type="ECO:0000313" key="8">
    <source>
        <dbReference type="Proteomes" id="UP000812440"/>
    </source>
</evidence>
<name>A0A8T2ICL2_9PIPI</name>
<evidence type="ECO:0000256" key="4">
    <source>
        <dbReference type="ARBA" id="ARBA00023319"/>
    </source>
</evidence>
<dbReference type="AlphaFoldDB" id="A0A8T2ICL2"/>
<keyword evidence="5" id="KW-0812">Transmembrane</keyword>
<keyword evidence="5" id="KW-0472">Membrane</keyword>
<dbReference type="Proteomes" id="UP000812440">
    <property type="component" value="Unassembled WGS sequence"/>
</dbReference>
<feature type="domain" description="Ig-like" evidence="6">
    <location>
        <begin position="150"/>
        <end position="218"/>
    </location>
</feature>
<dbReference type="InterPro" id="IPR007110">
    <property type="entry name" value="Ig-like_dom"/>
</dbReference>
<dbReference type="OrthoDB" id="9908897at2759"/>
<dbReference type="EMBL" id="JAACNH010000659">
    <property type="protein sequence ID" value="KAG8430745.1"/>
    <property type="molecule type" value="Genomic_DNA"/>
</dbReference>
<protein>
    <recommendedName>
        <fullName evidence="6">Ig-like domain-containing protein</fullName>
    </recommendedName>
</protein>
<keyword evidence="5" id="KW-1133">Transmembrane helix</keyword>
<dbReference type="PROSITE" id="PS50835">
    <property type="entry name" value="IG_LIKE"/>
    <property type="match status" value="1"/>
</dbReference>
<dbReference type="InterPro" id="IPR036179">
    <property type="entry name" value="Ig-like_dom_sf"/>
</dbReference>
<evidence type="ECO:0000256" key="2">
    <source>
        <dbReference type="ARBA" id="ARBA00023157"/>
    </source>
</evidence>
<evidence type="ECO:0000256" key="5">
    <source>
        <dbReference type="SAM" id="Phobius"/>
    </source>
</evidence>
<keyword evidence="1" id="KW-0732">Signal</keyword>
<dbReference type="PANTHER" id="PTHR44337">
    <property type="entry name" value="CARCINOEMBRYONIC ANTIGEN-RELATED CELL ADHESION MOLECULE 8"/>
    <property type="match status" value="1"/>
</dbReference>
<dbReference type="InterPro" id="IPR013783">
    <property type="entry name" value="Ig-like_fold"/>
</dbReference>
<keyword evidence="4" id="KW-0393">Immunoglobulin domain</keyword>
<gene>
    <name evidence="7" type="ORF">GDO86_020058</name>
</gene>
<evidence type="ECO:0000313" key="7">
    <source>
        <dbReference type="EMBL" id="KAG8430745.1"/>
    </source>
</evidence>
<comment type="caution">
    <text evidence="7">The sequence shown here is derived from an EMBL/GenBank/DDBJ whole genome shotgun (WGS) entry which is preliminary data.</text>
</comment>
<evidence type="ECO:0000259" key="6">
    <source>
        <dbReference type="PROSITE" id="PS50835"/>
    </source>
</evidence>
<dbReference type="SUPFAM" id="SSF48726">
    <property type="entry name" value="Immunoglobulin"/>
    <property type="match status" value="1"/>
</dbReference>
<dbReference type="InterPro" id="IPR052598">
    <property type="entry name" value="IgSF_CEA-related"/>
</dbReference>
<evidence type="ECO:0000256" key="3">
    <source>
        <dbReference type="ARBA" id="ARBA00023180"/>
    </source>
</evidence>
<keyword evidence="2" id="KW-1015">Disulfide bond</keyword>
<proteinExistence type="predicted"/>